<reference evidence="2" key="1">
    <citation type="journal article" date="2023" name="G3 (Bethesda)">
        <title>Genome assembly and association tests identify interacting loci associated with vigor, precocity, and sex in interspecific pistachio rootstocks.</title>
        <authorList>
            <person name="Palmer W."/>
            <person name="Jacygrad E."/>
            <person name="Sagayaradj S."/>
            <person name="Cavanaugh K."/>
            <person name="Han R."/>
            <person name="Bertier L."/>
            <person name="Beede B."/>
            <person name="Kafkas S."/>
            <person name="Golino D."/>
            <person name="Preece J."/>
            <person name="Michelmore R."/>
        </authorList>
    </citation>
    <scope>NUCLEOTIDE SEQUENCE [LARGE SCALE GENOMIC DNA]</scope>
</reference>
<keyword evidence="2" id="KW-1185">Reference proteome</keyword>
<gene>
    <name evidence="1" type="ORF">Patl1_09336</name>
</gene>
<dbReference type="EMBL" id="CM047906">
    <property type="protein sequence ID" value="KAJ0085267.1"/>
    <property type="molecule type" value="Genomic_DNA"/>
</dbReference>
<accession>A0ACC1AG50</accession>
<organism evidence="1 2">
    <name type="scientific">Pistacia atlantica</name>
    <dbReference type="NCBI Taxonomy" id="434234"/>
    <lineage>
        <taxon>Eukaryota</taxon>
        <taxon>Viridiplantae</taxon>
        <taxon>Streptophyta</taxon>
        <taxon>Embryophyta</taxon>
        <taxon>Tracheophyta</taxon>
        <taxon>Spermatophyta</taxon>
        <taxon>Magnoliopsida</taxon>
        <taxon>eudicotyledons</taxon>
        <taxon>Gunneridae</taxon>
        <taxon>Pentapetalae</taxon>
        <taxon>rosids</taxon>
        <taxon>malvids</taxon>
        <taxon>Sapindales</taxon>
        <taxon>Anacardiaceae</taxon>
        <taxon>Pistacia</taxon>
    </lineage>
</organism>
<protein>
    <submittedName>
        <fullName evidence="1">Uncharacterized protein</fullName>
    </submittedName>
</protein>
<evidence type="ECO:0000313" key="1">
    <source>
        <dbReference type="EMBL" id="KAJ0085267.1"/>
    </source>
</evidence>
<comment type="caution">
    <text evidence="1">The sequence shown here is derived from an EMBL/GenBank/DDBJ whole genome shotgun (WGS) entry which is preliminary data.</text>
</comment>
<proteinExistence type="predicted"/>
<dbReference type="Proteomes" id="UP001164250">
    <property type="component" value="Chromosome 10"/>
</dbReference>
<sequence>MTMRSVEEKERVCVTGAGGYVASWLVKFLLLKGYMVHGTSDEKNAHLKKLENASENLQLFKADLLDYEGLCAAIAGCTGVFHVACPVPVGSVPNPEARFQVDLIEPAVVGTRNVLDACLKAKAKKVVVVSSIAAVGLNPNWPKNQVMDENCWSDKEACKATKNFYSLAKTMAETEALEYAEKGELDIVTVCPSIVIGPMLQPTINASSLLLLALLTDGHKTVEDTDRPLVDVRDVAEALMLVYEKPEAKGRYICTSYQIKMQALAHKLKGIFPNYSYSKSFTEDDYEANLSSERLQKLGWKYRPLEEILRDAVMNYEEKGILHKA</sequence>
<evidence type="ECO:0000313" key="2">
    <source>
        <dbReference type="Proteomes" id="UP001164250"/>
    </source>
</evidence>
<name>A0ACC1AG50_9ROSI</name>